<keyword evidence="1" id="KW-0812">Transmembrane</keyword>
<gene>
    <name evidence="3" type="ORF">DCCM_3213</name>
</gene>
<comment type="caution">
    <text evidence="3">The sequence shown here is derived from an EMBL/GenBank/DDBJ whole genome shotgun (WGS) entry which is preliminary data.</text>
</comment>
<accession>A0A2L2XJJ4</accession>
<dbReference type="InterPro" id="IPR028087">
    <property type="entry name" value="Tad_N"/>
</dbReference>
<dbReference type="OrthoDB" id="176168at2"/>
<sequence>MVKRLIKDNRGMAMAFPVLFIILLAFTGLVLDIGRSHIIRGQMQTIADSASLAGAMTAEVKYDSEFQENQYSVPIYETQMVTESYQYWAADESQEGGHYETGAYTYPVQVIVGYKDYVDLKQTFVNPQTVITDPQKARESAIDAALANTPNWPDMGVASPDRGYYGETLNGDGYAGLVTSQIKNFPGVYQTQWPGYYSELRLKANPGFLRFVYDEQLPIYVDSESIAILRPDTEKTRAGAEMTVELPADVEDIKESLRSDSSSYWNPS</sequence>
<keyword evidence="4" id="KW-1185">Reference proteome</keyword>
<evidence type="ECO:0000313" key="4">
    <source>
        <dbReference type="Proteomes" id="UP000239549"/>
    </source>
</evidence>
<dbReference type="AlphaFoldDB" id="A0A2L2XJJ4"/>
<organism evidence="3 4">
    <name type="scientific">Desulfocucumis palustris</name>
    <dbReference type="NCBI Taxonomy" id="1898651"/>
    <lineage>
        <taxon>Bacteria</taxon>
        <taxon>Bacillati</taxon>
        <taxon>Bacillota</taxon>
        <taxon>Clostridia</taxon>
        <taxon>Eubacteriales</taxon>
        <taxon>Desulfocucumaceae</taxon>
        <taxon>Desulfocucumis</taxon>
    </lineage>
</organism>
<feature type="transmembrane region" description="Helical" evidence="1">
    <location>
        <begin position="12"/>
        <end position="31"/>
    </location>
</feature>
<evidence type="ECO:0000259" key="2">
    <source>
        <dbReference type="Pfam" id="PF13400"/>
    </source>
</evidence>
<reference evidence="4" key="1">
    <citation type="submission" date="2018-02" db="EMBL/GenBank/DDBJ databases">
        <title>Genome sequence of Desulfocucumis palustris strain NAW-5.</title>
        <authorList>
            <person name="Watanabe M."/>
            <person name="Kojima H."/>
            <person name="Fukui M."/>
        </authorList>
    </citation>
    <scope>NUCLEOTIDE SEQUENCE [LARGE SCALE GENOMIC DNA]</scope>
    <source>
        <strain evidence="4">NAW-5</strain>
    </source>
</reference>
<feature type="domain" description="Putative Flp pilus-assembly TadG-like N-terminal" evidence="2">
    <location>
        <begin position="11"/>
        <end position="56"/>
    </location>
</feature>
<dbReference type="EMBL" id="BFAV01000127">
    <property type="protein sequence ID" value="GBF34101.1"/>
    <property type="molecule type" value="Genomic_DNA"/>
</dbReference>
<dbReference type="Pfam" id="PF13400">
    <property type="entry name" value="Tad"/>
    <property type="match status" value="1"/>
</dbReference>
<proteinExistence type="predicted"/>
<keyword evidence="1" id="KW-0472">Membrane</keyword>
<dbReference type="Proteomes" id="UP000239549">
    <property type="component" value="Unassembled WGS sequence"/>
</dbReference>
<name>A0A2L2XJJ4_9FIRM</name>
<evidence type="ECO:0000313" key="3">
    <source>
        <dbReference type="EMBL" id="GBF34101.1"/>
    </source>
</evidence>
<protein>
    <recommendedName>
        <fullName evidence="2">Putative Flp pilus-assembly TadG-like N-terminal domain-containing protein</fullName>
    </recommendedName>
</protein>
<evidence type="ECO:0000256" key="1">
    <source>
        <dbReference type="SAM" id="Phobius"/>
    </source>
</evidence>
<dbReference type="RefSeq" id="WP_104372400.1">
    <property type="nucleotide sequence ID" value="NZ_BFAV01000127.1"/>
</dbReference>
<keyword evidence="1" id="KW-1133">Transmembrane helix</keyword>